<sequence length="861" mass="91664">MNKKFLSAILFGALMVSSTGTFVSCKDYDDDIDNINKELTDIKSQLAALQTKVDAGKYVTNVTKQGDGIVVTWNDNSTSTIETIKGDKGDKGDKVEIAIDKETGNWIIDGHDTGICAVGKDGKPGEPGAPGEAGKPGDNGIDAKSPSIDPETGNWVVYTWNAETKAYDATDTGVSAKGASAYVVDMGNYYELNVAANQAGSEYTKVKLPKFASVTSMSLMEGTATLTYGTVTDKNGVKFDGETYAEGTVLTNASAQLIAQINPSGIDETAIDFAIVNSKGTSPFVVAKAEAYNPKNALTRSSANGLFALTVGIKAGATDKELKAANDQVLALRAASGDSYVYTAYDARITAGTTTIQVSASDASTKLNETVDLNKSLTNEDVIYKCYYQLANANDAATYGITLTREGQFTATKAVAVGQTFTVKVNVMDVNGKVYEGATALTMNVTVNKADISSNNNLADVNYTLGVATQKADADWAFTSLKNMYSAMGADAGLFKKNWNAMSIQFVDAEGKEITEVKNAADKNVTITDFIELQAGAHKFTKEGKVEPVGDKYAETAETFLAFKINYKVAPVCELNAVITFKNNPSGEELRKENVKVIIKANAASLVKDPAYFSGNNASAYGTPDAANGNVTYDLLSLYKNEDKATNISFKEVLPSNKYTTWMTAGSTEITVPAYDADNAINTVYAEREFKVTYTPFGNTNIAPVTETIKLTVKSPVKEGTFVGPTAAKSIKGDAVLKVLASEFTGADVFGTKFYVGNIWNSATETVGKDTYKYNTIVGLSTVTIEAADANAEQYLKVGTAFENDAALGKENKSQYFTIALKDPTTVVATAQECQVKVTVTDVWGTSVSSIVKVTVAKNNN</sequence>
<keyword evidence="1" id="KW-0175">Coiled coil</keyword>
<feature type="compositionally biased region" description="Low complexity" evidence="2">
    <location>
        <begin position="129"/>
        <end position="138"/>
    </location>
</feature>
<proteinExistence type="predicted"/>
<name>A0A4S2FK90_9BACT</name>
<feature type="chain" id="PRO_5020675762" description="DUF4988 domain-containing protein" evidence="3">
    <location>
        <begin position="24"/>
        <end position="861"/>
    </location>
</feature>
<feature type="signal peptide" evidence="3">
    <location>
        <begin position="1"/>
        <end position="23"/>
    </location>
</feature>
<dbReference type="RefSeq" id="WP_135952091.1">
    <property type="nucleotide sequence ID" value="NZ_CAOOJZ010000080.1"/>
</dbReference>
<dbReference type="Proteomes" id="UP000310760">
    <property type="component" value="Unassembled WGS sequence"/>
</dbReference>
<evidence type="ECO:0000313" key="4">
    <source>
        <dbReference type="EMBL" id="TGY69302.1"/>
    </source>
</evidence>
<evidence type="ECO:0000256" key="1">
    <source>
        <dbReference type="SAM" id="Coils"/>
    </source>
</evidence>
<accession>A0A4S2FK90</accession>
<dbReference type="PROSITE" id="PS51257">
    <property type="entry name" value="PROKAR_LIPOPROTEIN"/>
    <property type="match status" value="1"/>
</dbReference>
<gene>
    <name evidence="4" type="ORF">E5339_13655</name>
</gene>
<feature type="region of interest" description="Disordered" evidence="2">
    <location>
        <begin position="120"/>
        <end position="148"/>
    </location>
</feature>
<dbReference type="EMBL" id="SRYJ01000030">
    <property type="protein sequence ID" value="TGY69302.1"/>
    <property type="molecule type" value="Genomic_DNA"/>
</dbReference>
<evidence type="ECO:0000256" key="2">
    <source>
        <dbReference type="SAM" id="MobiDB-lite"/>
    </source>
</evidence>
<feature type="coiled-coil region" evidence="1">
    <location>
        <begin position="25"/>
        <end position="52"/>
    </location>
</feature>
<reference evidence="4 5" key="1">
    <citation type="submission" date="2019-04" db="EMBL/GenBank/DDBJ databases">
        <title>Microbes associate with the intestines of laboratory mice.</title>
        <authorList>
            <person name="Navarre W."/>
            <person name="Wong E."/>
            <person name="Huang K."/>
            <person name="Tropini C."/>
            <person name="Ng K."/>
            <person name="Yu B."/>
        </authorList>
    </citation>
    <scope>NUCLEOTIDE SEQUENCE [LARGE SCALE GENOMIC DNA]</scope>
    <source>
        <strain evidence="4 5">NM22_B1</strain>
    </source>
</reference>
<evidence type="ECO:0008006" key="6">
    <source>
        <dbReference type="Google" id="ProtNLM"/>
    </source>
</evidence>
<evidence type="ECO:0000313" key="5">
    <source>
        <dbReference type="Proteomes" id="UP000310760"/>
    </source>
</evidence>
<keyword evidence="3" id="KW-0732">Signal</keyword>
<organism evidence="4 5">
    <name type="scientific">Phocaeicola sartorii</name>
    <dbReference type="NCBI Taxonomy" id="671267"/>
    <lineage>
        <taxon>Bacteria</taxon>
        <taxon>Pseudomonadati</taxon>
        <taxon>Bacteroidota</taxon>
        <taxon>Bacteroidia</taxon>
        <taxon>Bacteroidales</taxon>
        <taxon>Bacteroidaceae</taxon>
        <taxon>Phocaeicola</taxon>
    </lineage>
</organism>
<protein>
    <recommendedName>
        <fullName evidence="6">DUF4988 domain-containing protein</fullName>
    </recommendedName>
</protein>
<comment type="caution">
    <text evidence="4">The sequence shown here is derived from an EMBL/GenBank/DDBJ whole genome shotgun (WGS) entry which is preliminary data.</text>
</comment>
<evidence type="ECO:0000256" key="3">
    <source>
        <dbReference type="SAM" id="SignalP"/>
    </source>
</evidence>
<dbReference type="AlphaFoldDB" id="A0A4S2FK90"/>